<evidence type="ECO:0000259" key="8">
    <source>
        <dbReference type="Pfam" id="PF00593"/>
    </source>
</evidence>
<dbReference type="InterPro" id="IPR036942">
    <property type="entry name" value="Beta-barrel_TonB_sf"/>
</dbReference>
<keyword evidence="7" id="KW-0998">Cell outer membrane</keyword>
<dbReference type="GO" id="GO:0009279">
    <property type="term" value="C:cell outer membrane"/>
    <property type="evidence" value="ECO:0007669"/>
    <property type="project" value="UniProtKB-SubCell"/>
</dbReference>
<dbReference type="PANTHER" id="PTHR30069">
    <property type="entry name" value="TONB-DEPENDENT OUTER MEMBRANE RECEPTOR"/>
    <property type="match status" value="1"/>
</dbReference>
<evidence type="ECO:0000256" key="6">
    <source>
        <dbReference type="ARBA" id="ARBA00023136"/>
    </source>
</evidence>
<keyword evidence="9" id="KW-0675">Receptor</keyword>
<reference evidence="9 10" key="1">
    <citation type="submission" date="2018-12" db="EMBL/GenBank/DDBJ databases">
        <authorList>
            <consortium name="Pathogen Informatics"/>
        </authorList>
    </citation>
    <scope>NUCLEOTIDE SEQUENCE [LARGE SCALE GENOMIC DNA]</scope>
    <source>
        <strain evidence="9 10">NCTC13071</strain>
    </source>
</reference>
<dbReference type="Gene3D" id="2.40.170.20">
    <property type="entry name" value="TonB-dependent receptor, beta-barrel domain"/>
    <property type="match status" value="1"/>
</dbReference>
<dbReference type="AlphaFoldDB" id="A0A448L3C0"/>
<keyword evidence="4" id="KW-0812">Transmembrane</keyword>
<evidence type="ECO:0000256" key="4">
    <source>
        <dbReference type="ARBA" id="ARBA00022692"/>
    </source>
</evidence>
<organism evidence="9 10">
    <name type="scientific">Segatella oris</name>
    <dbReference type="NCBI Taxonomy" id="28135"/>
    <lineage>
        <taxon>Bacteria</taxon>
        <taxon>Pseudomonadati</taxon>
        <taxon>Bacteroidota</taxon>
        <taxon>Bacteroidia</taxon>
        <taxon>Bacteroidales</taxon>
        <taxon>Prevotellaceae</taxon>
        <taxon>Segatella</taxon>
    </lineage>
</organism>
<keyword evidence="6" id="KW-0472">Membrane</keyword>
<dbReference type="InterPro" id="IPR039426">
    <property type="entry name" value="TonB-dep_rcpt-like"/>
</dbReference>
<comment type="subcellular location">
    <subcellularLocation>
        <location evidence="1">Cell outer membrane</location>
        <topology evidence="1">Multi-pass membrane protein</topology>
    </subcellularLocation>
</comment>
<dbReference type="InterPro" id="IPR000531">
    <property type="entry name" value="Beta-barrel_TonB"/>
</dbReference>
<gene>
    <name evidence="9" type="ORF">NCTC13071_00463</name>
</gene>
<evidence type="ECO:0000256" key="3">
    <source>
        <dbReference type="ARBA" id="ARBA00022452"/>
    </source>
</evidence>
<evidence type="ECO:0000256" key="7">
    <source>
        <dbReference type="ARBA" id="ARBA00023237"/>
    </source>
</evidence>
<sequence>MGGTRLVTRLAKDLKEERSHSFSLSADLYQTIGSVQTNFLVEAFYTHLTDVFALKALNEKDSEGNSVQERYNGSGAKVFGLNLEGKAAFTSWFQLQAGLTLQRSLYDEPLEWDEKAPKVKKMMRTPSVYGYFTASLTPFKNFSASLSGNYTGKMLVGHAEHTLENDTVVDPEAVNTPSFFVLNTKVAYDIPISNYVKLQVNGGVQNLTNAYQKDFDKGWGRDSAYIYGPGLPRCFFAGIKIIY</sequence>
<keyword evidence="3" id="KW-1134">Transmembrane beta strand</keyword>
<feature type="domain" description="TonB-dependent receptor-like beta-barrel" evidence="8">
    <location>
        <begin position="12"/>
        <end position="207"/>
    </location>
</feature>
<dbReference type="EMBL" id="LR134384">
    <property type="protein sequence ID" value="VEH14486.1"/>
    <property type="molecule type" value="Genomic_DNA"/>
</dbReference>
<keyword evidence="2" id="KW-0813">Transport</keyword>
<name>A0A448L3C0_9BACT</name>
<dbReference type="KEGG" id="poc:NCTC13071_00463"/>
<evidence type="ECO:0000313" key="9">
    <source>
        <dbReference type="EMBL" id="VEH14486.1"/>
    </source>
</evidence>
<protein>
    <submittedName>
        <fullName evidence="9">Outer membrane receptor for ferrienterochelin and colicins</fullName>
    </submittedName>
</protein>
<dbReference type="PANTHER" id="PTHR30069:SF57">
    <property type="entry name" value="TONB-DEPENDENT RECEPTOR"/>
    <property type="match status" value="1"/>
</dbReference>
<proteinExistence type="predicted"/>
<dbReference type="Pfam" id="PF00593">
    <property type="entry name" value="TonB_dep_Rec_b-barrel"/>
    <property type="match status" value="1"/>
</dbReference>
<evidence type="ECO:0000313" key="10">
    <source>
        <dbReference type="Proteomes" id="UP000274578"/>
    </source>
</evidence>
<evidence type="ECO:0000256" key="1">
    <source>
        <dbReference type="ARBA" id="ARBA00004571"/>
    </source>
</evidence>
<evidence type="ECO:0000256" key="2">
    <source>
        <dbReference type="ARBA" id="ARBA00022448"/>
    </source>
</evidence>
<evidence type="ECO:0000256" key="5">
    <source>
        <dbReference type="ARBA" id="ARBA00023077"/>
    </source>
</evidence>
<dbReference type="Proteomes" id="UP000274578">
    <property type="component" value="Chromosome 1"/>
</dbReference>
<keyword evidence="5" id="KW-0798">TonB box</keyword>
<dbReference type="GO" id="GO:0044718">
    <property type="term" value="P:siderophore transmembrane transport"/>
    <property type="evidence" value="ECO:0007669"/>
    <property type="project" value="TreeGrafter"/>
</dbReference>
<dbReference type="SUPFAM" id="SSF56935">
    <property type="entry name" value="Porins"/>
    <property type="match status" value="1"/>
</dbReference>
<dbReference type="GO" id="GO:0015344">
    <property type="term" value="F:siderophore uptake transmembrane transporter activity"/>
    <property type="evidence" value="ECO:0007669"/>
    <property type="project" value="TreeGrafter"/>
</dbReference>
<accession>A0A448L3C0</accession>